<reference evidence="2 3" key="1">
    <citation type="submission" date="2019-02" db="EMBL/GenBank/DDBJ databases">
        <title>The genomic architecture of introgression among sibling species of bacteria.</title>
        <authorList>
            <person name="Cavassim M.I.A."/>
            <person name="Moeskjaer S."/>
            <person name="Moslemi C."/>
            <person name="Fields B."/>
            <person name="Bachmann A."/>
            <person name="Vilhjalmsson B."/>
            <person name="Schierup M.H."/>
            <person name="Young J.P.W."/>
            <person name="Andersen S.U."/>
        </authorList>
    </citation>
    <scope>NUCLEOTIDE SEQUENCE [LARGE SCALE GENOMIC DNA]</scope>
    <source>
        <strain evidence="2 3">SM151B</strain>
    </source>
</reference>
<dbReference type="EMBL" id="SIPS01000001">
    <property type="protein sequence ID" value="TAW32042.1"/>
    <property type="molecule type" value="Genomic_DNA"/>
</dbReference>
<feature type="compositionally biased region" description="Basic and acidic residues" evidence="1">
    <location>
        <begin position="105"/>
        <end position="118"/>
    </location>
</feature>
<dbReference type="AlphaFoldDB" id="A0ABD7PX50"/>
<sequence>MENVPQESREAILAAISEYVRPIPIERAGDVLGTVVRFVQRKQEVTVEDVKEAVREAGLDVAPKEVYNAIGYLTRKGHMRRVGYGRYIIDGVEFVTSDDFGGAPSRHEDGYKIDESGQ</sequence>
<accession>A0ABD7PX50</accession>
<dbReference type="Proteomes" id="UP000292036">
    <property type="component" value="Unassembled WGS sequence"/>
</dbReference>
<evidence type="ECO:0000313" key="3">
    <source>
        <dbReference type="Proteomes" id="UP000292036"/>
    </source>
</evidence>
<proteinExistence type="predicted"/>
<protein>
    <submittedName>
        <fullName evidence="2">Uncharacterized protein</fullName>
    </submittedName>
</protein>
<dbReference type="RefSeq" id="WP_130709148.1">
    <property type="nucleotide sequence ID" value="NZ_SIOS01000001.1"/>
</dbReference>
<organism evidence="2 3">
    <name type="scientific">Rhizobium leguminosarum</name>
    <dbReference type="NCBI Taxonomy" id="384"/>
    <lineage>
        <taxon>Bacteria</taxon>
        <taxon>Pseudomonadati</taxon>
        <taxon>Pseudomonadota</taxon>
        <taxon>Alphaproteobacteria</taxon>
        <taxon>Hyphomicrobiales</taxon>
        <taxon>Rhizobiaceae</taxon>
        <taxon>Rhizobium/Agrobacterium group</taxon>
        <taxon>Rhizobium</taxon>
    </lineage>
</organism>
<comment type="caution">
    <text evidence="2">The sequence shown here is derived from an EMBL/GenBank/DDBJ whole genome shotgun (WGS) entry which is preliminary data.</text>
</comment>
<evidence type="ECO:0000313" key="2">
    <source>
        <dbReference type="EMBL" id="TAW32042.1"/>
    </source>
</evidence>
<name>A0ABD7PX50_RHILE</name>
<feature type="region of interest" description="Disordered" evidence="1">
    <location>
        <begin position="98"/>
        <end position="118"/>
    </location>
</feature>
<evidence type="ECO:0000256" key="1">
    <source>
        <dbReference type="SAM" id="MobiDB-lite"/>
    </source>
</evidence>
<gene>
    <name evidence="2" type="ORF">ELI19_22130</name>
</gene>